<evidence type="ECO:0000256" key="1">
    <source>
        <dbReference type="SAM" id="MobiDB-lite"/>
    </source>
</evidence>
<protein>
    <submittedName>
        <fullName evidence="2">Uncharacterized protein</fullName>
    </submittedName>
</protein>
<reference evidence="3" key="1">
    <citation type="journal article" date="2010" name="Genome Res.">
        <title>Population genomic sequencing of Coccidioides fungi reveals recent hybridization and transposon control.</title>
        <authorList>
            <person name="Neafsey D.E."/>
            <person name="Barker B.M."/>
            <person name="Sharpton T.J."/>
            <person name="Stajich J.E."/>
            <person name="Park D.J."/>
            <person name="Whiston E."/>
            <person name="Hung C.-Y."/>
            <person name="McMahan C."/>
            <person name="White J."/>
            <person name="Sykes S."/>
            <person name="Heiman D."/>
            <person name="Young S."/>
            <person name="Zeng Q."/>
            <person name="Abouelleil A."/>
            <person name="Aftuck L."/>
            <person name="Bessette D."/>
            <person name="Brown A."/>
            <person name="FitzGerald M."/>
            <person name="Lui A."/>
            <person name="Macdonald J.P."/>
            <person name="Priest M."/>
            <person name="Orbach M.J."/>
            <person name="Galgiani J.N."/>
            <person name="Kirkland T.N."/>
            <person name="Cole G.T."/>
            <person name="Birren B.W."/>
            <person name="Henn M.R."/>
            <person name="Taylor J.W."/>
            <person name="Rounsley S.D."/>
        </authorList>
    </citation>
    <scope>NUCLEOTIDE SEQUENCE [LARGE SCALE GENOMIC DNA]</scope>
    <source>
        <strain evidence="3">RMSCC 2394</strain>
    </source>
</reference>
<dbReference type="AlphaFoldDB" id="A0A0J6YNR3"/>
<sequence>MAALCRAGVRRAKDGRMQGRIESIRSPHSWVVGDETSTHGQINALCKVSDRPLYPARSMEARSKLTSRDENCLGLQGYGILLFSIFGGNVAFPADKLGGQGQAAATLTKDTSATDGKASRSATQARRER</sequence>
<dbReference type="EMBL" id="DS028099">
    <property type="protein sequence ID" value="KMP09350.1"/>
    <property type="molecule type" value="Genomic_DNA"/>
</dbReference>
<proteinExistence type="predicted"/>
<accession>A0A0J6YNR3</accession>
<feature type="compositionally biased region" description="Polar residues" evidence="1">
    <location>
        <begin position="103"/>
        <end position="129"/>
    </location>
</feature>
<evidence type="ECO:0000313" key="2">
    <source>
        <dbReference type="EMBL" id="KMP09350.1"/>
    </source>
</evidence>
<dbReference type="Proteomes" id="UP000054565">
    <property type="component" value="Unassembled WGS sequence"/>
</dbReference>
<feature type="region of interest" description="Disordered" evidence="1">
    <location>
        <begin position="101"/>
        <end position="129"/>
    </location>
</feature>
<name>A0A0J6YNR3_COCIT</name>
<organism evidence="2 3">
    <name type="scientific">Coccidioides immitis RMSCC 2394</name>
    <dbReference type="NCBI Taxonomy" id="404692"/>
    <lineage>
        <taxon>Eukaryota</taxon>
        <taxon>Fungi</taxon>
        <taxon>Dikarya</taxon>
        <taxon>Ascomycota</taxon>
        <taxon>Pezizomycotina</taxon>
        <taxon>Eurotiomycetes</taxon>
        <taxon>Eurotiomycetidae</taxon>
        <taxon>Onygenales</taxon>
        <taxon>Onygenaceae</taxon>
        <taxon>Coccidioides</taxon>
    </lineage>
</organism>
<gene>
    <name evidence="2" type="ORF">CIRG_09520</name>
</gene>
<evidence type="ECO:0000313" key="3">
    <source>
        <dbReference type="Proteomes" id="UP000054565"/>
    </source>
</evidence>